<dbReference type="OrthoDB" id="5352317at2759"/>
<protein>
    <submittedName>
        <fullName evidence="1">Uncharacterized protein</fullName>
    </submittedName>
</protein>
<dbReference type="AlphaFoldDB" id="A0A194VHU8"/>
<keyword evidence="2" id="KW-1185">Reference proteome</keyword>
<accession>A0A194VHU8</accession>
<sequence>MVMGISGVKVTKACNLTDIKAPRRPLWLSIGKIPVSAKSQITPYVSSYTLILFIKASKRHNPKNYFKMHYNYAILSALLCLATRTIAAPQNLTESDINGNAQAQLDLDSPSQDMTAREHKWTIRCMRRTCNHRDTECEWFFYIDTGHYDRHPTECHFFVSGHSASRTDTQGHRCGHFTVSSGWSGQFGHGQGFTVLSVVDHVNNLIAWPGYTDKQLEACETVYPDLEFPVSCLPGT</sequence>
<dbReference type="SMR" id="A0A194VHU8"/>
<reference evidence="1" key="1">
    <citation type="submission" date="2014-12" db="EMBL/GenBank/DDBJ databases">
        <title>Genome Sequence of Valsa Canker Pathogens Uncovers a Specific Adaption of Colonization on Woody Bark.</title>
        <authorList>
            <person name="Yin Z."/>
            <person name="Liu H."/>
            <person name="Gao X."/>
            <person name="Li Z."/>
            <person name="Song N."/>
            <person name="Ke X."/>
            <person name="Dai Q."/>
            <person name="Wu Y."/>
            <person name="Sun Y."/>
            <person name="Xu J.-R."/>
            <person name="Kang Z.K."/>
            <person name="Wang L."/>
            <person name="Huang L."/>
        </authorList>
    </citation>
    <scope>NUCLEOTIDE SEQUENCE [LARGE SCALE GENOMIC DNA]</scope>
    <source>
        <strain evidence="1">03-8</strain>
    </source>
</reference>
<gene>
    <name evidence="1" type="ORF">VM1G_10304</name>
</gene>
<dbReference type="EMBL" id="KN796113">
    <property type="protein sequence ID" value="KUI63572.1"/>
    <property type="molecule type" value="Genomic_DNA"/>
</dbReference>
<evidence type="ECO:0000313" key="1">
    <source>
        <dbReference type="EMBL" id="KUI63572.1"/>
    </source>
</evidence>
<proteinExistence type="predicted"/>
<dbReference type="Proteomes" id="UP000078559">
    <property type="component" value="Unassembled WGS sequence"/>
</dbReference>
<organism evidence="1 2">
    <name type="scientific">Cytospora mali</name>
    <name type="common">Apple Valsa canker fungus</name>
    <name type="synonym">Valsa mali</name>
    <dbReference type="NCBI Taxonomy" id="578113"/>
    <lineage>
        <taxon>Eukaryota</taxon>
        <taxon>Fungi</taxon>
        <taxon>Dikarya</taxon>
        <taxon>Ascomycota</taxon>
        <taxon>Pezizomycotina</taxon>
        <taxon>Sordariomycetes</taxon>
        <taxon>Sordariomycetidae</taxon>
        <taxon>Diaporthales</taxon>
        <taxon>Cytosporaceae</taxon>
        <taxon>Cytospora</taxon>
    </lineage>
</organism>
<evidence type="ECO:0000313" key="2">
    <source>
        <dbReference type="Proteomes" id="UP000078559"/>
    </source>
</evidence>
<name>A0A194VHU8_CYTMA</name>